<feature type="transmembrane region" description="Helical" evidence="1">
    <location>
        <begin position="81"/>
        <end position="102"/>
    </location>
</feature>
<dbReference type="Pfam" id="PF09925">
    <property type="entry name" value="DUF2157"/>
    <property type="match status" value="1"/>
</dbReference>
<evidence type="ECO:0000313" key="3">
    <source>
        <dbReference type="EMBL" id="PJE64055.1"/>
    </source>
</evidence>
<dbReference type="Proteomes" id="UP000229098">
    <property type="component" value="Unassembled WGS sequence"/>
</dbReference>
<evidence type="ECO:0000256" key="1">
    <source>
        <dbReference type="SAM" id="Phobius"/>
    </source>
</evidence>
<dbReference type="EMBL" id="PFEF01000010">
    <property type="protein sequence ID" value="PJE64055.1"/>
    <property type="molecule type" value="Genomic_DNA"/>
</dbReference>
<feature type="domain" description="DUF2157" evidence="2">
    <location>
        <begin position="48"/>
        <end position="155"/>
    </location>
</feature>
<keyword evidence="1" id="KW-0472">Membrane</keyword>
<accession>A0A2M8KVU5</accession>
<evidence type="ECO:0000259" key="2">
    <source>
        <dbReference type="Pfam" id="PF09925"/>
    </source>
</evidence>
<evidence type="ECO:0000313" key="4">
    <source>
        <dbReference type="Proteomes" id="UP000229098"/>
    </source>
</evidence>
<reference evidence="4" key="1">
    <citation type="submission" date="2017-09" db="EMBL/GenBank/DDBJ databases">
        <title>Depth-based differentiation of microbial function through sediment-hosted aquifers and enrichment of novel symbionts in the deep terrestrial subsurface.</title>
        <authorList>
            <person name="Probst A.J."/>
            <person name="Ladd B."/>
            <person name="Jarett J.K."/>
            <person name="Geller-Mcgrath D.E."/>
            <person name="Sieber C.M.K."/>
            <person name="Emerson J.B."/>
            <person name="Anantharaman K."/>
            <person name="Thomas B.C."/>
            <person name="Malmstrom R."/>
            <person name="Stieglmeier M."/>
            <person name="Klingl A."/>
            <person name="Woyke T."/>
            <person name="Ryan C.M."/>
            <person name="Banfield J.F."/>
        </authorList>
    </citation>
    <scope>NUCLEOTIDE SEQUENCE [LARGE SCALE GENOMIC DNA]</scope>
</reference>
<feature type="transmembrane region" description="Helical" evidence="1">
    <location>
        <begin position="222"/>
        <end position="241"/>
    </location>
</feature>
<keyword evidence="1" id="KW-1133">Transmembrane helix</keyword>
<feature type="transmembrane region" description="Helical" evidence="1">
    <location>
        <begin position="298"/>
        <end position="319"/>
    </location>
</feature>
<name>A0A2M8KVU5_9BACT</name>
<feature type="transmembrane region" description="Helical" evidence="1">
    <location>
        <begin position="164"/>
        <end position="184"/>
    </location>
</feature>
<gene>
    <name evidence="3" type="ORF">COU90_04255</name>
</gene>
<feature type="transmembrane region" description="Helical" evidence="1">
    <location>
        <begin position="140"/>
        <end position="157"/>
    </location>
</feature>
<feature type="transmembrane region" description="Helical" evidence="1">
    <location>
        <begin position="247"/>
        <end position="265"/>
    </location>
</feature>
<feature type="transmembrane region" description="Helical" evidence="1">
    <location>
        <begin position="272"/>
        <end position="292"/>
    </location>
</feature>
<keyword evidence="1" id="KW-0812">Transmembrane</keyword>
<sequence>MENQELLEELSAKIASGAIAREDVLAHLGSMPVKEPGPEYGFLKEDGHFSLSKVLYILGSAVVILGIVFLVGQLWDDIGSLGRILVTFGLGIMFAGIGSFLFASKPESHLGQVFHGIGGMLVPGGALVMLYELGGKNPDIWPVTFTIGTVFLFYLLLASYHKNAILTFFAFANGTAFMYLLFAAILDNTLYFPDDIYAYLTMVIGASYLLFGQSFKGTWNSYLTGPLNFLGSAGFLAGAFSRVFDSVFWQIIFFALAAGALVLAIRVRSRSILVVGTLFLIGHFGYITGEYFADSIGWPISLVILGLLFIGLGYVSISINKKYIGTAK</sequence>
<feature type="transmembrane region" description="Helical" evidence="1">
    <location>
        <begin position="54"/>
        <end position="75"/>
    </location>
</feature>
<feature type="transmembrane region" description="Helical" evidence="1">
    <location>
        <begin position="196"/>
        <end position="215"/>
    </location>
</feature>
<comment type="caution">
    <text evidence="3">The sequence shown here is derived from an EMBL/GenBank/DDBJ whole genome shotgun (WGS) entry which is preliminary data.</text>
</comment>
<dbReference type="AlphaFoldDB" id="A0A2M8KVU5"/>
<dbReference type="InterPro" id="IPR018677">
    <property type="entry name" value="DUF2157"/>
</dbReference>
<protein>
    <recommendedName>
        <fullName evidence="2">DUF2157 domain-containing protein</fullName>
    </recommendedName>
</protein>
<organism evidence="3 4">
    <name type="scientific">Candidatus Ryanbacteria bacterium CG10_big_fil_rev_8_21_14_0_10_43_42</name>
    <dbReference type="NCBI Taxonomy" id="1974864"/>
    <lineage>
        <taxon>Bacteria</taxon>
        <taxon>Candidatus Ryaniibacteriota</taxon>
    </lineage>
</organism>
<feature type="transmembrane region" description="Helical" evidence="1">
    <location>
        <begin position="114"/>
        <end position="134"/>
    </location>
</feature>
<proteinExistence type="predicted"/>